<feature type="non-terminal residue" evidence="1">
    <location>
        <position position="78"/>
    </location>
</feature>
<protein>
    <submittedName>
        <fullName evidence="1">Uncharacterized protein</fullName>
    </submittedName>
</protein>
<accession>E9KL83</accession>
<name>E9KL83_9VIBR</name>
<reference evidence="1" key="1">
    <citation type="submission" date="2010-02" db="EMBL/GenBank/DDBJ databases">
        <title>Diversity of Vibrionaceae plasmids.</title>
        <authorList>
            <person name="Pan L."/>
        </authorList>
    </citation>
    <scope>NUCLEOTIDE SEQUENCE</scope>
    <source>
        <strain evidence="1">VT5</strain>
        <plasmid evidence="1">pVT5-1</plasmid>
    </source>
</reference>
<proteinExistence type="predicted"/>
<sequence>MISMLIFQVWQFSHKKASRMGGFFVSGVRVETMRFYFSVRTECRYGKFAHLRPTEIMVNLGGVRPIGPKRSVTKNLPV</sequence>
<organism evidence="1">
    <name type="scientific">Vibrio sp. VT5(2010)</name>
    <dbReference type="NCBI Taxonomy" id="795728"/>
    <lineage>
        <taxon>Bacteria</taxon>
        <taxon>Pseudomonadati</taxon>
        <taxon>Pseudomonadota</taxon>
        <taxon>Gammaproteobacteria</taxon>
        <taxon>Vibrionales</taxon>
        <taxon>Vibrionaceae</taxon>
        <taxon>Vibrio</taxon>
    </lineage>
</organism>
<dbReference type="EMBL" id="GU732398">
    <property type="protein sequence ID" value="ADX07353.1"/>
    <property type="molecule type" value="Genomic_DNA"/>
</dbReference>
<evidence type="ECO:0000313" key="1">
    <source>
        <dbReference type="EMBL" id="ADX07353.1"/>
    </source>
</evidence>
<dbReference type="AlphaFoldDB" id="E9KL83"/>
<keyword evidence="1" id="KW-0614">Plasmid</keyword>
<geneLocation type="plasmid" evidence="1">
    <name>pVT5-1</name>
</geneLocation>